<name>A0A927RBP4_9ACTN</name>
<accession>A0A927RBP4</accession>
<dbReference type="InterPro" id="IPR013823">
    <property type="entry name" value="Ribosomal_bL12_C"/>
</dbReference>
<dbReference type="Gene3D" id="3.30.1390.10">
    <property type="match status" value="1"/>
</dbReference>
<protein>
    <submittedName>
        <fullName evidence="3">Ribosomal protein L7/L12</fullName>
    </submittedName>
</protein>
<dbReference type="GO" id="GO:0003735">
    <property type="term" value="F:structural constituent of ribosome"/>
    <property type="evidence" value="ECO:0007669"/>
    <property type="project" value="InterPro"/>
</dbReference>
<reference evidence="3" key="1">
    <citation type="submission" date="2020-10" db="EMBL/GenBank/DDBJ databases">
        <title>Sequencing the genomes of 1000 actinobacteria strains.</title>
        <authorList>
            <person name="Klenk H.-P."/>
        </authorList>
    </citation>
    <scope>NUCLEOTIDE SEQUENCE</scope>
    <source>
        <strain evidence="3">DSM 45354</strain>
    </source>
</reference>
<keyword evidence="3" id="KW-0687">Ribonucleoprotein</keyword>
<keyword evidence="1" id="KW-1133">Transmembrane helix</keyword>
<feature type="transmembrane region" description="Helical" evidence="1">
    <location>
        <begin position="6"/>
        <end position="21"/>
    </location>
</feature>
<evidence type="ECO:0000313" key="3">
    <source>
        <dbReference type="EMBL" id="MBE1610367.1"/>
    </source>
</evidence>
<dbReference type="InterPro" id="IPR014719">
    <property type="entry name" value="Ribosomal_bL12_C/ClpS-like"/>
</dbReference>
<proteinExistence type="predicted"/>
<keyword evidence="1" id="KW-0812">Transmembrane</keyword>
<sequence>MADVMWVVVVGIAILALLMLFRRRDPDQPVAAGVRKPIKTAAEHLMNHPVDPMVMAAIVTLLGQNKKIQAIKQLRDATNLGLADAKALVEAIQTGHRPPSVVLRGEAVDVTRPTAPAVAPGGTDLADRARSLRAQGREVDAIRLVCDETGMGILDAQKFVRALG</sequence>
<organism evidence="3 4">
    <name type="scientific">Actinopolymorpha pittospori</name>
    <dbReference type="NCBI Taxonomy" id="648752"/>
    <lineage>
        <taxon>Bacteria</taxon>
        <taxon>Bacillati</taxon>
        <taxon>Actinomycetota</taxon>
        <taxon>Actinomycetes</taxon>
        <taxon>Propionibacteriales</taxon>
        <taxon>Actinopolymorphaceae</taxon>
        <taxon>Actinopolymorpha</taxon>
    </lineage>
</organism>
<dbReference type="RefSeq" id="WP_202896730.1">
    <property type="nucleotide sequence ID" value="NZ_BAABJL010000095.1"/>
</dbReference>
<dbReference type="Pfam" id="PF00542">
    <property type="entry name" value="Ribosomal_L12"/>
    <property type="match status" value="1"/>
</dbReference>
<evidence type="ECO:0000259" key="2">
    <source>
        <dbReference type="Pfam" id="PF00542"/>
    </source>
</evidence>
<feature type="domain" description="Large ribosomal subunit protein bL12 C-terminal" evidence="2">
    <location>
        <begin position="60"/>
        <end position="92"/>
    </location>
</feature>
<keyword evidence="4" id="KW-1185">Reference proteome</keyword>
<evidence type="ECO:0000313" key="4">
    <source>
        <dbReference type="Proteomes" id="UP000638648"/>
    </source>
</evidence>
<dbReference type="Proteomes" id="UP000638648">
    <property type="component" value="Unassembled WGS sequence"/>
</dbReference>
<dbReference type="EMBL" id="JADBEM010000001">
    <property type="protein sequence ID" value="MBE1610367.1"/>
    <property type="molecule type" value="Genomic_DNA"/>
</dbReference>
<dbReference type="SUPFAM" id="SSF54736">
    <property type="entry name" value="ClpS-like"/>
    <property type="match status" value="1"/>
</dbReference>
<evidence type="ECO:0000256" key="1">
    <source>
        <dbReference type="SAM" id="Phobius"/>
    </source>
</evidence>
<gene>
    <name evidence="3" type="ORF">HEB94_007215</name>
</gene>
<dbReference type="GO" id="GO:0005840">
    <property type="term" value="C:ribosome"/>
    <property type="evidence" value="ECO:0007669"/>
    <property type="project" value="UniProtKB-KW"/>
</dbReference>
<keyword evidence="1" id="KW-0472">Membrane</keyword>
<dbReference type="AlphaFoldDB" id="A0A927RBP4"/>
<keyword evidence="3" id="KW-0689">Ribosomal protein</keyword>
<dbReference type="GO" id="GO:0006412">
    <property type="term" value="P:translation"/>
    <property type="evidence" value="ECO:0007669"/>
    <property type="project" value="InterPro"/>
</dbReference>
<comment type="caution">
    <text evidence="3">The sequence shown here is derived from an EMBL/GenBank/DDBJ whole genome shotgun (WGS) entry which is preliminary data.</text>
</comment>